<dbReference type="SUPFAM" id="SSF52540">
    <property type="entry name" value="P-loop containing nucleoside triphosphate hydrolases"/>
    <property type="match status" value="1"/>
</dbReference>
<comment type="similarity">
    <text evidence="1 3">Belongs to the sulfotransferase 1 family.</text>
</comment>
<reference evidence="6" key="1">
    <citation type="submission" date="2025-08" db="UniProtKB">
        <authorList>
            <consortium name="RefSeq"/>
        </authorList>
    </citation>
    <scope>IDENTIFICATION</scope>
    <source>
        <tissue evidence="6">Gonad</tissue>
    </source>
</reference>
<proteinExistence type="inferred from homology"/>
<feature type="domain" description="Sulfotransferase" evidence="4">
    <location>
        <begin position="45"/>
        <end position="295"/>
    </location>
</feature>
<dbReference type="InterPro" id="IPR027417">
    <property type="entry name" value="P-loop_NTPase"/>
</dbReference>
<dbReference type="GeneID" id="109467926"/>
<evidence type="ECO:0000313" key="6">
    <source>
        <dbReference type="RefSeq" id="XP_019621645.1"/>
    </source>
</evidence>
<accession>A0A6P4XYC7</accession>
<dbReference type="InterPro" id="IPR000863">
    <property type="entry name" value="Sulfotransferase_dom"/>
</dbReference>
<dbReference type="Pfam" id="PF00685">
    <property type="entry name" value="Sulfotransfer_1"/>
    <property type="match status" value="1"/>
</dbReference>
<dbReference type="KEGG" id="bbel:109467926"/>
<dbReference type="AlphaFoldDB" id="A0A6P4XYC7"/>
<dbReference type="Proteomes" id="UP000515135">
    <property type="component" value="Unplaced"/>
</dbReference>
<protein>
    <recommendedName>
        <fullName evidence="3">Sulfotransferase</fullName>
        <ecNumber evidence="3">2.8.2.-</ecNumber>
    </recommendedName>
</protein>
<evidence type="ECO:0000313" key="5">
    <source>
        <dbReference type="Proteomes" id="UP000515135"/>
    </source>
</evidence>
<keyword evidence="2 3" id="KW-0808">Transferase</keyword>
<dbReference type="OrthoDB" id="205623at2759"/>
<organism evidence="5 6">
    <name type="scientific">Branchiostoma belcheri</name>
    <name type="common">Amphioxus</name>
    <dbReference type="NCBI Taxonomy" id="7741"/>
    <lineage>
        <taxon>Eukaryota</taxon>
        <taxon>Metazoa</taxon>
        <taxon>Chordata</taxon>
        <taxon>Cephalochordata</taxon>
        <taxon>Leptocardii</taxon>
        <taxon>Amphioxiformes</taxon>
        <taxon>Branchiostomatidae</taxon>
        <taxon>Branchiostoma</taxon>
    </lineage>
</organism>
<dbReference type="RefSeq" id="XP_019621645.1">
    <property type="nucleotide sequence ID" value="XM_019766086.1"/>
</dbReference>
<dbReference type="Gene3D" id="3.40.50.300">
    <property type="entry name" value="P-loop containing nucleotide triphosphate hydrolases"/>
    <property type="match status" value="1"/>
</dbReference>
<dbReference type="GO" id="GO:0008146">
    <property type="term" value="F:sulfotransferase activity"/>
    <property type="evidence" value="ECO:0007669"/>
    <property type="project" value="InterPro"/>
</dbReference>
<dbReference type="PANTHER" id="PTHR11783">
    <property type="entry name" value="SULFOTRANSFERASE SULT"/>
    <property type="match status" value="1"/>
</dbReference>
<keyword evidence="5" id="KW-1185">Reference proteome</keyword>
<sequence length="319" mass="37163">MPVLHRYHSVVPLQPSDYREYQGVMFSALYPPEDIRALQGFQVRDDDIFIASYPRSGSTWMEEIVSLIFNGGDVSRVATVPVYERVPCLEERPVGTRVPNRLLLDAAPGPRVMKTRLPWCMVPPQVRQGKGKVVYLARNPKDTCNSLYHFHRMSRCHVTPESWAEFFFHFVEGKVEFGSWFDHILGWQTHASTHPTKMLFVKYEDLHKDPHMVVARVAQFLSRPLPPQTVDTIVKHCRFDNMKANPMTNYSNDDRFDFSQSEFLRTGTVANWKKFFLVINSLDFDRIYAERMQASGLQFDYDRTGEFGADRDLDDYCFR</sequence>
<dbReference type="FunFam" id="3.40.50.300:FF:000433">
    <property type="entry name" value="Estrogen sulfotransferase"/>
    <property type="match status" value="1"/>
</dbReference>
<evidence type="ECO:0000256" key="3">
    <source>
        <dbReference type="RuleBase" id="RU361155"/>
    </source>
</evidence>
<evidence type="ECO:0000256" key="1">
    <source>
        <dbReference type="ARBA" id="ARBA00005771"/>
    </source>
</evidence>
<name>A0A6P4XYC7_BRABE</name>
<dbReference type="EC" id="2.8.2.-" evidence="3"/>
<evidence type="ECO:0000256" key="2">
    <source>
        <dbReference type="ARBA" id="ARBA00022679"/>
    </source>
</evidence>
<evidence type="ECO:0000259" key="4">
    <source>
        <dbReference type="Pfam" id="PF00685"/>
    </source>
</evidence>
<gene>
    <name evidence="6" type="primary">LOC109467926</name>
</gene>